<dbReference type="EMBL" id="JYDJ01001137">
    <property type="protein sequence ID" value="KRX32579.1"/>
    <property type="molecule type" value="Genomic_DNA"/>
</dbReference>
<evidence type="ECO:0000313" key="2">
    <source>
        <dbReference type="Proteomes" id="UP000055048"/>
    </source>
</evidence>
<evidence type="ECO:0000313" key="1">
    <source>
        <dbReference type="EMBL" id="KRX32579.1"/>
    </source>
</evidence>
<accession>A0A0V0T280</accession>
<proteinExistence type="predicted"/>
<protein>
    <submittedName>
        <fullName evidence="1">Uncharacterized protein</fullName>
    </submittedName>
</protein>
<comment type="caution">
    <text evidence="1">The sequence shown here is derived from an EMBL/GenBank/DDBJ whole genome shotgun (WGS) entry which is preliminary data.</text>
</comment>
<gene>
    <name evidence="1" type="ORF">T05_11214</name>
</gene>
<reference evidence="1 2" key="1">
    <citation type="submission" date="2015-01" db="EMBL/GenBank/DDBJ databases">
        <title>Evolution of Trichinella species and genotypes.</title>
        <authorList>
            <person name="Korhonen P.K."/>
            <person name="Edoardo P."/>
            <person name="Giuseppe L.R."/>
            <person name="Gasser R.B."/>
        </authorList>
    </citation>
    <scope>NUCLEOTIDE SEQUENCE [LARGE SCALE GENOMIC DNA]</scope>
    <source>
        <strain evidence="1">ISS417</strain>
    </source>
</reference>
<dbReference type="Proteomes" id="UP000055048">
    <property type="component" value="Unassembled WGS sequence"/>
</dbReference>
<name>A0A0V0T280_9BILA</name>
<organism evidence="1 2">
    <name type="scientific">Trichinella murrelli</name>
    <dbReference type="NCBI Taxonomy" id="144512"/>
    <lineage>
        <taxon>Eukaryota</taxon>
        <taxon>Metazoa</taxon>
        <taxon>Ecdysozoa</taxon>
        <taxon>Nematoda</taxon>
        <taxon>Enoplea</taxon>
        <taxon>Dorylaimia</taxon>
        <taxon>Trichinellida</taxon>
        <taxon>Trichinellidae</taxon>
        <taxon>Trichinella</taxon>
    </lineage>
</organism>
<sequence>MTTKFYAKFATNQGVKRHVFDVYAGSTPLKFIEWKQWYLARK</sequence>
<dbReference type="AlphaFoldDB" id="A0A0V0T280"/>
<keyword evidence="2" id="KW-1185">Reference proteome</keyword>